<dbReference type="FunFam" id="3.30.160.60:FF:000299">
    <property type="entry name" value="Zinc finger protein 593"/>
    <property type="match status" value="1"/>
</dbReference>
<protein>
    <recommendedName>
        <fullName evidence="11">C2H2-type domain-containing protein</fullName>
    </recommendedName>
</protein>
<evidence type="ECO:0000313" key="13">
    <source>
        <dbReference type="Proteomes" id="UP000242875"/>
    </source>
</evidence>
<dbReference type="InterPro" id="IPR022755">
    <property type="entry name" value="Znf_C2H2_jaz"/>
</dbReference>
<dbReference type="InterPro" id="IPR013087">
    <property type="entry name" value="Znf_C2H2_type"/>
</dbReference>
<keyword evidence="5" id="KW-0479">Metal-binding</keyword>
<dbReference type="GO" id="GO:0008270">
    <property type="term" value="F:zinc ion binding"/>
    <property type="evidence" value="ECO:0007669"/>
    <property type="project" value="UniProtKB-KW"/>
</dbReference>
<gene>
    <name evidence="12" type="ORF">BZG36_04433</name>
</gene>
<dbReference type="Proteomes" id="UP000242875">
    <property type="component" value="Unassembled WGS sequence"/>
</dbReference>
<comment type="subcellular location">
    <subcellularLocation>
        <location evidence="2">Cytoplasm</location>
    </subcellularLocation>
    <subcellularLocation>
        <location evidence="1">Nucleus</location>
    </subcellularLocation>
</comment>
<keyword evidence="13" id="KW-1185">Reference proteome</keyword>
<dbReference type="Pfam" id="PF12171">
    <property type="entry name" value="zf-C2H2_jaz"/>
    <property type="match status" value="1"/>
</dbReference>
<evidence type="ECO:0000256" key="9">
    <source>
        <dbReference type="ARBA" id="ARBA00038064"/>
    </source>
</evidence>
<evidence type="ECO:0000313" key="12">
    <source>
        <dbReference type="EMBL" id="OZJ02374.1"/>
    </source>
</evidence>
<evidence type="ECO:0000256" key="4">
    <source>
        <dbReference type="ARBA" id="ARBA00022517"/>
    </source>
</evidence>
<name>A0A261XVV9_9FUNG</name>
<dbReference type="SUPFAM" id="SSF57667">
    <property type="entry name" value="beta-beta-alpha zinc fingers"/>
    <property type="match status" value="1"/>
</dbReference>
<keyword evidence="3" id="KW-0963">Cytoplasm</keyword>
<dbReference type="GO" id="GO:0043021">
    <property type="term" value="F:ribonucleoprotein complex binding"/>
    <property type="evidence" value="ECO:0007669"/>
    <property type="project" value="UniProtKB-ARBA"/>
</dbReference>
<keyword evidence="6 10" id="KW-0863">Zinc-finger</keyword>
<evidence type="ECO:0000256" key="10">
    <source>
        <dbReference type="PROSITE-ProRule" id="PRU00042"/>
    </source>
</evidence>
<dbReference type="EMBL" id="MVBO01000158">
    <property type="protein sequence ID" value="OZJ02374.1"/>
    <property type="molecule type" value="Genomic_DNA"/>
</dbReference>
<reference evidence="12 13" key="1">
    <citation type="journal article" date="2017" name="Mycologia">
        <title>Bifiguratus adelaidae, gen. et sp. nov., a new member of Mucoromycotina in endophytic and soil-dwelling habitats.</title>
        <authorList>
            <person name="Torres-Cruz T.J."/>
            <person name="Billingsley Tobias T.L."/>
            <person name="Almatruk M."/>
            <person name="Hesse C."/>
            <person name="Kuske C.R."/>
            <person name="Desiro A."/>
            <person name="Benucci G.M."/>
            <person name="Bonito G."/>
            <person name="Stajich J.E."/>
            <person name="Dunlap C."/>
            <person name="Arnold A.E."/>
            <person name="Porras-Alfaro A."/>
        </authorList>
    </citation>
    <scope>NUCLEOTIDE SEQUENCE [LARGE SCALE GENOMIC DNA]</scope>
    <source>
        <strain evidence="12 13">AZ0501</strain>
    </source>
</reference>
<accession>A0A261XVV9</accession>
<keyword evidence="8" id="KW-0539">Nucleus</keyword>
<feature type="domain" description="C2H2-type" evidence="11">
    <location>
        <begin position="24"/>
        <end position="53"/>
    </location>
</feature>
<dbReference type="OrthoDB" id="24683at2759"/>
<dbReference type="PROSITE" id="PS50157">
    <property type="entry name" value="ZINC_FINGER_C2H2_2"/>
    <property type="match status" value="1"/>
</dbReference>
<evidence type="ECO:0000259" key="11">
    <source>
        <dbReference type="PROSITE" id="PS50157"/>
    </source>
</evidence>
<comment type="caution">
    <text evidence="12">The sequence shown here is derived from an EMBL/GenBank/DDBJ whole genome shotgun (WGS) entry which is preliminary data.</text>
</comment>
<evidence type="ECO:0000256" key="7">
    <source>
        <dbReference type="ARBA" id="ARBA00022833"/>
    </source>
</evidence>
<dbReference type="InterPro" id="IPR051879">
    <property type="entry name" value="C2H2-ZF_Maturation_Protein"/>
</dbReference>
<evidence type="ECO:0000256" key="6">
    <source>
        <dbReference type="ARBA" id="ARBA00022771"/>
    </source>
</evidence>
<dbReference type="GO" id="GO:0005634">
    <property type="term" value="C:nucleus"/>
    <property type="evidence" value="ECO:0007669"/>
    <property type="project" value="UniProtKB-SubCell"/>
</dbReference>
<dbReference type="InterPro" id="IPR036236">
    <property type="entry name" value="Znf_C2H2_sf"/>
</dbReference>
<dbReference type="PANTHER" id="PTHR46095">
    <property type="entry name" value="ZINC FINGER PROTEIN 593"/>
    <property type="match status" value="1"/>
</dbReference>
<dbReference type="AlphaFoldDB" id="A0A261XVV9"/>
<evidence type="ECO:0000256" key="3">
    <source>
        <dbReference type="ARBA" id="ARBA00022490"/>
    </source>
</evidence>
<evidence type="ECO:0000256" key="5">
    <source>
        <dbReference type="ARBA" id="ARBA00022723"/>
    </source>
</evidence>
<dbReference type="GO" id="GO:0005737">
    <property type="term" value="C:cytoplasm"/>
    <property type="evidence" value="ECO:0007669"/>
    <property type="project" value="UniProtKB-SubCell"/>
</dbReference>
<dbReference type="PANTHER" id="PTHR46095:SF1">
    <property type="entry name" value="ZINC FINGER PROTEIN 593"/>
    <property type="match status" value="1"/>
</dbReference>
<organism evidence="12 13">
    <name type="scientific">Bifiguratus adelaidae</name>
    <dbReference type="NCBI Taxonomy" id="1938954"/>
    <lineage>
        <taxon>Eukaryota</taxon>
        <taxon>Fungi</taxon>
        <taxon>Fungi incertae sedis</taxon>
        <taxon>Mucoromycota</taxon>
        <taxon>Mucoromycotina</taxon>
        <taxon>Endogonomycetes</taxon>
        <taxon>Endogonales</taxon>
        <taxon>Endogonales incertae sedis</taxon>
        <taxon>Bifiguratus</taxon>
    </lineage>
</organism>
<evidence type="ECO:0000256" key="1">
    <source>
        <dbReference type="ARBA" id="ARBA00004123"/>
    </source>
</evidence>
<proteinExistence type="inferred from homology"/>
<keyword evidence="4" id="KW-0690">Ribosome biogenesis</keyword>
<comment type="similarity">
    <text evidence="9">Belongs to the ZNF593/BUD20 C2H2-type zinc-finger protein family.</text>
</comment>
<keyword evidence="7" id="KW-0862">Zinc</keyword>
<sequence>MRPENAARLAQQPKDADLPGLGQNYCIQCARHFITGKALNEHYRGKVHKKRVKDLKEEAYTQKEAEAAVGFTTDNGTRGGVRKSAVQDAIMTDLDQ</sequence>
<dbReference type="Gene3D" id="3.30.160.60">
    <property type="entry name" value="Classic Zinc Finger"/>
    <property type="match status" value="1"/>
</dbReference>
<dbReference type="PROSITE" id="PS00028">
    <property type="entry name" value="ZINC_FINGER_C2H2_1"/>
    <property type="match status" value="1"/>
</dbReference>
<evidence type="ECO:0000256" key="2">
    <source>
        <dbReference type="ARBA" id="ARBA00004496"/>
    </source>
</evidence>
<dbReference type="GO" id="GO:0042254">
    <property type="term" value="P:ribosome biogenesis"/>
    <property type="evidence" value="ECO:0007669"/>
    <property type="project" value="UniProtKB-KW"/>
</dbReference>
<evidence type="ECO:0000256" key="8">
    <source>
        <dbReference type="ARBA" id="ARBA00023242"/>
    </source>
</evidence>